<organism evidence="2 3">
    <name type="scientific">Endozoicomonas numazuensis</name>
    <dbReference type="NCBI Taxonomy" id="1137799"/>
    <lineage>
        <taxon>Bacteria</taxon>
        <taxon>Pseudomonadati</taxon>
        <taxon>Pseudomonadota</taxon>
        <taxon>Gammaproteobacteria</taxon>
        <taxon>Oceanospirillales</taxon>
        <taxon>Endozoicomonadaceae</taxon>
        <taxon>Endozoicomonas</taxon>
    </lineage>
</organism>
<dbReference type="eggNOG" id="COG3391">
    <property type="taxonomic scope" value="Bacteria"/>
</dbReference>
<dbReference type="STRING" id="1137799.GZ78_26505"/>
<dbReference type="InterPro" id="IPR011044">
    <property type="entry name" value="Quino_amine_DH_bsu"/>
</dbReference>
<dbReference type="EMBL" id="JOKH01000009">
    <property type="protein sequence ID" value="KEQ13108.1"/>
    <property type="molecule type" value="Genomic_DNA"/>
</dbReference>
<gene>
    <name evidence="2" type="ORF">GZ78_26505</name>
</gene>
<sequence length="353" mass="38734">MKKFGLPVIAALAMSANLSFATDLVYTANQNDNTVSIINADDMTKVGDLKLGLPAGDAKIFSPLYNGQINVHGLSYSPERHELAVVSTVTNSVVFVDSQTGNVKRTVYVGRNPHEPRYNNGEVWVTVRGENHVAVVNPDNGEITRKIELSSGPGMVTFGNDGHYAYVSSSFNDDFWIVDTASKDIVKTLKMPSNFSPFLNTSPDGKEVWVGHKDNGHVTRINTKTMDIIETFETGKVSNHLTFANNKVYVTVGGENKINVYSYGTDKTKLLKTIKTETLPHGIWGSEDGKYVYYVNELSGTAQVIDTSNDSVIKKFEIGALPQALVFAKDATDNVDLVKENISKDVTFRGPRK</sequence>
<dbReference type="Proteomes" id="UP000028073">
    <property type="component" value="Unassembled WGS sequence"/>
</dbReference>
<dbReference type="InterPro" id="IPR015943">
    <property type="entry name" value="WD40/YVTN_repeat-like_dom_sf"/>
</dbReference>
<reference evidence="2 3" key="1">
    <citation type="submission" date="2014-06" db="EMBL/GenBank/DDBJ databases">
        <title>Whole Genome Sequences of Three Symbiotic Endozoicomonas Bacteria.</title>
        <authorList>
            <person name="Neave M.J."/>
            <person name="Apprill A."/>
            <person name="Voolstra C.R."/>
        </authorList>
    </citation>
    <scope>NUCLEOTIDE SEQUENCE [LARGE SCALE GENOMIC DNA]</scope>
    <source>
        <strain evidence="2 3">DSM 25634</strain>
    </source>
</reference>
<keyword evidence="3" id="KW-1185">Reference proteome</keyword>
<name>A0A081N3T5_9GAMM</name>
<comment type="caution">
    <text evidence="2">The sequence shown here is derived from an EMBL/GenBank/DDBJ whole genome shotgun (WGS) entry which is preliminary data.</text>
</comment>
<keyword evidence="1" id="KW-0732">Signal</keyword>
<dbReference type="PANTHER" id="PTHR47197">
    <property type="entry name" value="PROTEIN NIRF"/>
    <property type="match status" value="1"/>
</dbReference>
<dbReference type="Gene3D" id="2.130.10.10">
    <property type="entry name" value="YVTN repeat-like/Quinoprotein amine dehydrogenase"/>
    <property type="match status" value="2"/>
</dbReference>
<evidence type="ECO:0000256" key="1">
    <source>
        <dbReference type="SAM" id="SignalP"/>
    </source>
</evidence>
<dbReference type="AlphaFoldDB" id="A0A081N3T5"/>
<feature type="signal peptide" evidence="1">
    <location>
        <begin position="1"/>
        <end position="21"/>
    </location>
</feature>
<evidence type="ECO:0000313" key="2">
    <source>
        <dbReference type="EMBL" id="KEQ13108.1"/>
    </source>
</evidence>
<dbReference type="RefSeq" id="WP_034842496.1">
    <property type="nucleotide sequence ID" value="NZ_JOKH01000009.1"/>
</dbReference>
<dbReference type="PANTHER" id="PTHR47197:SF3">
    <property type="entry name" value="DIHYDRO-HEME D1 DEHYDROGENASE"/>
    <property type="match status" value="1"/>
</dbReference>
<evidence type="ECO:0000313" key="3">
    <source>
        <dbReference type="Proteomes" id="UP000028073"/>
    </source>
</evidence>
<protein>
    <submittedName>
        <fullName evidence="2">Uncharacterized protein</fullName>
    </submittedName>
</protein>
<proteinExistence type="predicted"/>
<feature type="chain" id="PRO_5001760518" evidence="1">
    <location>
        <begin position="22"/>
        <end position="353"/>
    </location>
</feature>
<dbReference type="OrthoDB" id="5290932at2"/>
<dbReference type="InterPro" id="IPR051200">
    <property type="entry name" value="Host-pathogen_enzymatic-act"/>
</dbReference>
<dbReference type="SUPFAM" id="SSF50969">
    <property type="entry name" value="YVTN repeat-like/Quinoprotein amine dehydrogenase"/>
    <property type="match status" value="1"/>
</dbReference>
<accession>A0A081N3T5</accession>